<dbReference type="InterPro" id="IPR027417">
    <property type="entry name" value="P-loop_NTPase"/>
</dbReference>
<dbReference type="Gene3D" id="3.40.50.300">
    <property type="entry name" value="P-loop containing nucleotide triphosphate hydrolases"/>
    <property type="match status" value="1"/>
</dbReference>
<dbReference type="InterPro" id="IPR045063">
    <property type="entry name" value="Dynamin_N"/>
</dbReference>
<feature type="transmembrane region" description="Helical" evidence="2">
    <location>
        <begin position="484"/>
        <end position="511"/>
    </location>
</feature>
<dbReference type="Pfam" id="PF00350">
    <property type="entry name" value="Dynamin_N"/>
    <property type="match status" value="1"/>
</dbReference>
<keyword evidence="2" id="KW-0472">Membrane</keyword>
<dbReference type="EMBL" id="JBHUNF010000002">
    <property type="protein sequence ID" value="MFD2674316.1"/>
    <property type="molecule type" value="Genomic_DNA"/>
</dbReference>
<dbReference type="SUPFAM" id="SSF52540">
    <property type="entry name" value="P-loop containing nucleoside triphosphate hydrolases"/>
    <property type="match status" value="1"/>
</dbReference>
<proteinExistence type="predicted"/>
<feature type="domain" description="Dynamin N-terminal" evidence="3">
    <location>
        <begin position="54"/>
        <end position="216"/>
    </location>
</feature>
<sequence length="618" mass="66768">MTSTETAKTAPRKDNSATAAFRALAVAAKEQNLGTEFSAIARMVKQSSGVPASVVVVGEMNRGKSTLINALLAAPGLAPTAPTETTALSVAYRPATESFPAGTAELEFASEPRLRRIPAHELMQWVHIDSPVLQNAEEMPLQATFGVRPAYVPRAVLVDTPGSGGLSEAYAMRAVSRAQSASVLLLVTDASGRITRPALEFLVRCSATVDSVVLAVSKIDLYRAGWQQIVEENRQILAAREPRLGNIPIIGVSGTWGERAAREEDPARRERLLQMSGIPALAEALNTPLRFANQLPTLNALRRGSEILREPLIALESEREALGGIVEDVRDLERVKQHREQLLRTFEDAKYDWSAKVDRVRVDLTAANARLAREFGAHWRERAQSYGSGLSARQSMALQNELAADMEVQIRRGLNGMVHQSGRLLGDLYAAAGMNPQRNLLAEVQRRAAQTGASQNDLIRREAASLDPRTLLSGTIMGSGIGSLALGAVLGPLAAPLLGMAVMGSFGAVLAHRQAKRQSVLQTIGDATIELREVLDRGVRSILGVVSTDAKKLFDRDLRQSANRAKEELGKLETARRASEAERKGRIAKLDPQIARLRQAIDAAEAECARIAEKGRSA</sequence>
<name>A0ABW5RIA3_9MICO</name>
<keyword evidence="5" id="KW-1185">Reference proteome</keyword>
<evidence type="ECO:0000259" key="3">
    <source>
        <dbReference type="Pfam" id="PF00350"/>
    </source>
</evidence>
<gene>
    <name evidence="4" type="ORF">ACFSUQ_03245</name>
</gene>
<dbReference type="PANTHER" id="PTHR42714:SF6">
    <property type="entry name" value="TRANSLATION INITIATION FACTOR IF-2"/>
    <property type="match status" value="1"/>
</dbReference>
<reference evidence="5" key="1">
    <citation type="journal article" date="2019" name="Int. J. Syst. Evol. Microbiol.">
        <title>The Global Catalogue of Microorganisms (GCM) 10K type strain sequencing project: providing services to taxonomists for standard genome sequencing and annotation.</title>
        <authorList>
            <consortium name="The Broad Institute Genomics Platform"/>
            <consortium name="The Broad Institute Genome Sequencing Center for Infectious Disease"/>
            <person name="Wu L."/>
            <person name="Ma J."/>
        </authorList>
    </citation>
    <scope>NUCLEOTIDE SEQUENCE [LARGE SCALE GENOMIC DNA]</scope>
    <source>
        <strain evidence="5">TISTR 1511</strain>
    </source>
</reference>
<evidence type="ECO:0000256" key="2">
    <source>
        <dbReference type="SAM" id="Phobius"/>
    </source>
</evidence>
<protein>
    <submittedName>
        <fullName evidence="4">Dynamin family protein</fullName>
    </submittedName>
</protein>
<dbReference type="Proteomes" id="UP001597453">
    <property type="component" value="Unassembled WGS sequence"/>
</dbReference>
<evidence type="ECO:0000313" key="5">
    <source>
        <dbReference type="Proteomes" id="UP001597453"/>
    </source>
</evidence>
<accession>A0ABW5RIA3</accession>
<evidence type="ECO:0000256" key="1">
    <source>
        <dbReference type="SAM" id="Coils"/>
    </source>
</evidence>
<organism evidence="4 5">
    <name type="scientific">Gulosibacter bifidus</name>
    <dbReference type="NCBI Taxonomy" id="272239"/>
    <lineage>
        <taxon>Bacteria</taxon>
        <taxon>Bacillati</taxon>
        <taxon>Actinomycetota</taxon>
        <taxon>Actinomycetes</taxon>
        <taxon>Micrococcales</taxon>
        <taxon>Microbacteriaceae</taxon>
        <taxon>Gulosibacter</taxon>
    </lineage>
</organism>
<feature type="coiled-coil region" evidence="1">
    <location>
        <begin position="555"/>
        <end position="614"/>
    </location>
</feature>
<keyword evidence="2" id="KW-0812">Transmembrane</keyword>
<keyword evidence="1" id="KW-0175">Coiled coil</keyword>
<comment type="caution">
    <text evidence="4">The sequence shown here is derived from an EMBL/GenBank/DDBJ whole genome shotgun (WGS) entry which is preliminary data.</text>
</comment>
<dbReference type="PANTHER" id="PTHR42714">
    <property type="entry name" value="TRNA MODIFICATION GTPASE GTPBP3"/>
    <property type="match status" value="1"/>
</dbReference>
<dbReference type="RefSeq" id="WP_066056952.1">
    <property type="nucleotide sequence ID" value="NZ_JBHUNF010000002.1"/>
</dbReference>
<evidence type="ECO:0000313" key="4">
    <source>
        <dbReference type="EMBL" id="MFD2674316.1"/>
    </source>
</evidence>
<keyword evidence="2" id="KW-1133">Transmembrane helix</keyword>